<evidence type="ECO:0000313" key="5">
    <source>
        <dbReference type="EMBL" id="MCY9595082.1"/>
    </source>
</evidence>
<proteinExistence type="predicted"/>
<dbReference type="RefSeq" id="WP_042230897.1">
    <property type="nucleotide sequence ID" value="NZ_CP026520.1"/>
</dbReference>
<dbReference type="OrthoDB" id="4228396at2"/>
<dbReference type="Gene3D" id="3.40.630.30">
    <property type="match status" value="1"/>
</dbReference>
<dbReference type="PANTHER" id="PTHR43420">
    <property type="entry name" value="ACETYLTRANSFERASE"/>
    <property type="match status" value="1"/>
</dbReference>
<evidence type="ECO:0000313" key="6">
    <source>
        <dbReference type="EMBL" id="QAV17947.1"/>
    </source>
</evidence>
<accession>A0A410WUJ7</accession>
<sequence length="370" mass="38804">MIVIRKLSECTLDQAVQVWNAGFSGYLVDMTTNPDAFMTRQAYEQLSPQHSIVAFDGEQPVGFVLNGIRMAGARKISWNGGTGVIPAHRGRGVGRKLIEASLDIYRKEGVDTATIEAFASNVPAIALYESVGYVTRDTLLVLRKAGGAAGGGPAEGTGESRGALGDALLPAAGETGGLPDAAAVRAGGLANASGGLAATSRQADASQEGRGGHAALSAAEAGHADGSQSAAGRYTLRHGTARDAGLLPFYPALGAWQVHWASLTAGESLIMLQDGKPAGYALYKRVYEASGKLAGVTLYQCEASPDNREPETVLRTLLEAVLDGYGEVSFSASHIPSSRTDLLRLLEEKGFQTVHELVWMTRDMTEEGRA</sequence>
<keyword evidence="1 6" id="KW-0808">Transferase</keyword>
<dbReference type="PROSITE" id="PS51186">
    <property type="entry name" value="GNAT"/>
    <property type="match status" value="1"/>
</dbReference>
<name>A0A410WUJ7_9BACL</name>
<evidence type="ECO:0000259" key="4">
    <source>
        <dbReference type="PROSITE" id="PS51186"/>
    </source>
</evidence>
<dbReference type="EMBL" id="JAMDMJ010000004">
    <property type="protein sequence ID" value="MCY9595082.1"/>
    <property type="molecule type" value="Genomic_DNA"/>
</dbReference>
<dbReference type="AlphaFoldDB" id="A0A410WUJ7"/>
<protein>
    <submittedName>
        <fullName evidence="5 6">N-acetyltransferase</fullName>
    </submittedName>
</protein>
<dbReference type="Pfam" id="PF00583">
    <property type="entry name" value="Acetyltransf_1"/>
    <property type="match status" value="1"/>
</dbReference>
<gene>
    <name evidence="5" type="ORF">M5X16_04735</name>
    <name evidence="6" type="ORF">PC41400_09820</name>
</gene>
<feature type="domain" description="N-acetyltransferase" evidence="4">
    <location>
        <begin position="2"/>
        <end position="147"/>
    </location>
</feature>
<dbReference type="KEGG" id="pchi:PC41400_09820"/>
<feature type="compositionally biased region" description="Low complexity" evidence="3">
    <location>
        <begin position="213"/>
        <end position="224"/>
    </location>
</feature>
<dbReference type="InterPro" id="IPR000182">
    <property type="entry name" value="GNAT_dom"/>
</dbReference>
<evidence type="ECO:0000313" key="7">
    <source>
        <dbReference type="Proteomes" id="UP000288943"/>
    </source>
</evidence>
<dbReference type="GeneID" id="95375104"/>
<reference evidence="5 8" key="2">
    <citation type="submission" date="2022-05" db="EMBL/GenBank/DDBJ databases">
        <title>Genome Sequencing of Bee-Associated Microbes.</title>
        <authorList>
            <person name="Dunlap C."/>
        </authorList>
    </citation>
    <scope>NUCLEOTIDE SEQUENCE [LARGE SCALE GENOMIC DNA]</scope>
    <source>
        <strain evidence="5 8">NRRL B-23120</strain>
    </source>
</reference>
<dbReference type="InterPro" id="IPR050680">
    <property type="entry name" value="YpeA/RimI_acetyltransf"/>
</dbReference>
<dbReference type="SUPFAM" id="SSF55729">
    <property type="entry name" value="Acyl-CoA N-acyltransferases (Nat)"/>
    <property type="match status" value="1"/>
</dbReference>
<dbReference type="EMBL" id="CP026520">
    <property type="protein sequence ID" value="QAV17947.1"/>
    <property type="molecule type" value="Genomic_DNA"/>
</dbReference>
<evidence type="ECO:0000256" key="2">
    <source>
        <dbReference type="ARBA" id="ARBA00023315"/>
    </source>
</evidence>
<reference evidence="6 7" key="1">
    <citation type="submission" date="2018-01" db="EMBL/GenBank/DDBJ databases">
        <title>The whole genome sequencing and assembly of Paenibacillus chitinolyticus KCCM 41400 strain.</title>
        <authorList>
            <person name="Kim J.-Y."/>
            <person name="Park M.-K."/>
            <person name="Lee Y.-J."/>
            <person name="Yi H."/>
            <person name="Bahn Y.-S."/>
            <person name="Kim J.F."/>
            <person name="Lee D.-W."/>
        </authorList>
    </citation>
    <scope>NUCLEOTIDE SEQUENCE [LARGE SCALE GENOMIC DNA]</scope>
    <source>
        <strain evidence="6 7">KCCM 41400</strain>
    </source>
</reference>
<keyword evidence="2" id="KW-0012">Acyltransferase</keyword>
<evidence type="ECO:0000256" key="3">
    <source>
        <dbReference type="SAM" id="MobiDB-lite"/>
    </source>
</evidence>
<dbReference type="GO" id="GO:0016747">
    <property type="term" value="F:acyltransferase activity, transferring groups other than amino-acyl groups"/>
    <property type="evidence" value="ECO:0007669"/>
    <property type="project" value="InterPro"/>
</dbReference>
<evidence type="ECO:0000313" key="8">
    <source>
        <dbReference type="Proteomes" id="UP001527202"/>
    </source>
</evidence>
<keyword evidence="8" id="KW-1185">Reference proteome</keyword>
<dbReference type="Proteomes" id="UP001527202">
    <property type="component" value="Unassembled WGS sequence"/>
</dbReference>
<dbReference type="CDD" id="cd04301">
    <property type="entry name" value="NAT_SF"/>
    <property type="match status" value="1"/>
</dbReference>
<feature type="region of interest" description="Disordered" evidence="3">
    <location>
        <begin position="199"/>
        <end position="224"/>
    </location>
</feature>
<organism evidence="6 7">
    <name type="scientific">Paenibacillus chitinolyticus</name>
    <dbReference type="NCBI Taxonomy" id="79263"/>
    <lineage>
        <taxon>Bacteria</taxon>
        <taxon>Bacillati</taxon>
        <taxon>Bacillota</taxon>
        <taxon>Bacilli</taxon>
        <taxon>Bacillales</taxon>
        <taxon>Paenibacillaceae</taxon>
        <taxon>Paenibacillus</taxon>
    </lineage>
</organism>
<dbReference type="Proteomes" id="UP000288943">
    <property type="component" value="Chromosome"/>
</dbReference>
<evidence type="ECO:0000256" key="1">
    <source>
        <dbReference type="ARBA" id="ARBA00022679"/>
    </source>
</evidence>
<dbReference type="InterPro" id="IPR016181">
    <property type="entry name" value="Acyl_CoA_acyltransferase"/>
</dbReference>